<dbReference type="PANTHER" id="PTHR47375">
    <property type="entry name" value="GB|AAF34833.1"/>
    <property type="match status" value="1"/>
</dbReference>
<feature type="region of interest" description="Disordered" evidence="1">
    <location>
        <begin position="226"/>
        <end position="252"/>
    </location>
</feature>
<reference evidence="3 4" key="1">
    <citation type="submission" date="2021-05" db="EMBL/GenBank/DDBJ databases">
        <title>Genome Assembly of Synthetic Allotetraploid Brassica napus Reveals Homoeologous Exchanges between Subgenomes.</title>
        <authorList>
            <person name="Davis J.T."/>
        </authorList>
    </citation>
    <scope>NUCLEOTIDE SEQUENCE [LARGE SCALE GENOMIC DNA]</scope>
    <source>
        <strain evidence="4">cv. Da-Ae</strain>
        <tissue evidence="3">Seedling</tissue>
    </source>
</reference>
<evidence type="ECO:0000313" key="3">
    <source>
        <dbReference type="EMBL" id="KAH0906403.1"/>
    </source>
</evidence>
<protein>
    <submittedName>
        <fullName evidence="3">Uncharacterized protein</fullName>
    </submittedName>
</protein>
<feature type="compositionally biased region" description="Polar residues" evidence="1">
    <location>
        <begin position="231"/>
        <end position="252"/>
    </location>
</feature>
<name>A0ABQ8BNN3_BRANA</name>
<gene>
    <name evidence="3" type="ORF">HID58_038230</name>
</gene>
<keyword evidence="2" id="KW-0472">Membrane</keyword>
<dbReference type="EMBL" id="JAGKQM010000010">
    <property type="protein sequence ID" value="KAH0906403.1"/>
    <property type="molecule type" value="Genomic_DNA"/>
</dbReference>
<keyword evidence="4" id="KW-1185">Reference proteome</keyword>
<evidence type="ECO:0000256" key="1">
    <source>
        <dbReference type="SAM" id="MobiDB-lite"/>
    </source>
</evidence>
<evidence type="ECO:0000256" key="2">
    <source>
        <dbReference type="SAM" id="Phobius"/>
    </source>
</evidence>
<keyword evidence="2" id="KW-0812">Transmembrane</keyword>
<accession>A0ABQ8BNN3</accession>
<comment type="caution">
    <text evidence="3">The sequence shown here is derived from an EMBL/GenBank/DDBJ whole genome shotgun (WGS) entry which is preliminary data.</text>
</comment>
<organism evidence="3 4">
    <name type="scientific">Brassica napus</name>
    <name type="common">Rape</name>
    <dbReference type="NCBI Taxonomy" id="3708"/>
    <lineage>
        <taxon>Eukaryota</taxon>
        <taxon>Viridiplantae</taxon>
        <taxon>Streptophyta</taxon>
        <taxon>Embryophyta</taxon>
        <taxon>Tracheophyta</taxon>
        <taxon>Spermatophyta</taxon>
        <taxon>Magnoliopsida</taxon>
        <taxon>eudicotyledons</taxon>
        <taxon>Gunneridae</taxon>
        <taxon>Pentapetalae</taxon>
        <taxon>rosids</taxon>
        <taxon>malvids</taxon>
        <taxon>Brassicales</taxon>
        <taxon>Brassicaceae</taxon>
        <taxon>Brassiceae</taxon>
        <taxon>Brassica</taxon>
    </lineage>
</organism>
<dbReference type="Proteomes" id="UP000824890">
    <property type="component" value="Unassembled WGS sequence"/>
</dbReference>
<proteinExistence type="predicted"/>
<feature type="transmembrane region" description="Helical" evidence="2">
    <location>
        <begin position="66"/>
        <end position="84"/>
    </location>
</feature>
<dbReference type="PANTHER" id="PTHR47375:SF1">
    <property type="entry name" value="GB|AAF34833.1"/>
    <property type="match status" value="1"/>
</dbReference>
<feature type="non-terminal residue" evidence="3">
    <location>
        <position position="1"/>
    </location>
</feature>
<evidence type="ECO:0000313" key="4">
    <source>
        <dbReference type="Proteomes" id="UP000824890"/>
    </source>
</evidence>
<sequence length="263" mass="29924">RKVASDKCHKWVFKEPSESEPNLANYWQSSFDAIPPEWPDQFESGIQTIAVIQAGHGLLQLGSCKIVSFFSFILAYSIWLYGVTTHCFYCIQIQEDLHFALRMRQMVESIGYQSGLYLFSSTEPLLLHLLPQFQTSSFNPKVLTGDHILRCCLPLASKTNYLHQQDMISFKKAMLPPVEEQEDDIKWPNGLSLFNALTGRAEEASRHQEQNQMNIENQNELLSLETRKDSSASTTTSLHQQPLEFRNNSGSNAGMCPDVLEMI</sequence>
<dbReference type="InterPro" id="IPR044170">
    <property type="entry name" value="RSS3-like"/>
</dbReference>
<keyword evidence="2" id="KW-1133">Transmembrane helix</keyword>